<keyword evidence="2" id="KW-0418">Kinase</keyword>
<gene>
    <name evidence="2" type="ORF">ACIB24_17385</name>
</gene>
<proteinExistence type="predicted"/>
<feature type="domain" description="LTD" evidence="1">
    <location>
        <begin position="36"/>
        <end position="158"/>
    </location>
</feature>
<protein>
    <submittedName>
        <fullName evidence="2">CotH kinase family protein</fullName>
    </submittedName>
</protein>
<comment type="caution">
    <text evidence="2">The sequence shown here is derived from an EMBL/GenBank/DDBJ whole genome shotgun (WGS) entry which is preliminary data.</text>
</comment>
<evidence type="ECO:0000259" key="1">
    <source>
        <dbReference type="PROSITE" id="PS51841"/>
    </source>
</evidence>
<dbReference type="InterPro" id="IPR001322">
    <property type="entry name" value="Lamin_tail_dom"/>
</dbReference>
<sequence length="839" mass="87317">MSRGPKQHPGKGRRVRRAAWAATAVAALLTALVVPGWSTAQAAAAPGSVLISEVDWTDWAGALDSEGDRSDWVELAAPGSAVDVSGFGLSNKTNSPYRWRLPQGTTVPAGGYLLVWLSGKDRVLGGQPHASFDIDGGDPVLLTAPDGTQLDSVTTPKAGKRDTSWCRATPSLAAAWQYCAAPTAGAANSGAMSATLLAAPTLSQPGGLYDAPFTVSATGPAGATLRYTIDGSEPTAASPVMPAGLAMKTSGSLRVAAFATGAISSPVTTASYVVGSGVTTARAGQRVVLVTMSPADAAAQAAGTKDAKWAAAVQMIGPDGKSLFAADAETDVPGQSGSTGVLEKGLDVSFKSALGTKSVSAQLIPGRPATSYKKFRLRNGSNDFYGTRLRDSVAGELAYGGPNLGNGMVPVATYVNGAYYGLMELREKDDETAVERYTGADKDDVDYVSDPAYSTQDVKNGEDAAAHYAAMRRLVVGKDLTVPANYQAAVAQLNPVSLAHDWVLHLWALNWDWPGKNVNVWRAPTVDGGRWQWQPHDFDTSQGNTGVVGASISAPQLNNVAAFAGPGNDIIGPLLKNPTFKAVFLNAAADELNTRLTSAHATAVLDQQAAAMKPYVAENAKRWLGAPSLMAWQSNVSGQRSWLAQRSPWFDGWVRSYFGVSARQPLTVSVNDTSAGSVQVNSVDLGPLVTAAKPSWTGGYYPQAPVTLTATPKPGQVFLRWAGASTSTARVLTLPVTKATAVKAVFGPAAGPQIPVITPVADRRDVVGDVVTLPLKATDASGLPITWSAKKLPSGVDVYAKDGVIYGRLTKPEVDTVTLTADNGASPATATFTWTVVNP</sequence>
<evidence type="ECO:0000313" key="2">
    <source>
        <dbReference type="EMBL" id="MFI7588840.1"/>
    </source>
</evidence>
<name>A0ABW8AR23_9ACTN</name>
<evidence type="ECO:0000313" key="3">
    <source>
        <dbReference type="Proteomes" id="UP001612915"/>
    </source>
</evidence>
<organism evidence="2 3">
    <name type="scientific">Spongisporangium articulatum</name>
    <dbReference type="NCBI Taxonomy" id="3362603"/>
    <lineage>
        <taxon>Bacteria</taxon>
        <taxon>Bacillati</taxon>
        <taxon>Actinomycetota</taxon>
        <taxon>Actinomycetes</taxon>
        <taxon>Kineosporiales</taxon>
        <taxon>Kineosporiaceae</taxon>
        <taxon>Spongisporangium</taxon>
    </lineage>
</organism>
<dbReference type="SUPFAM" id="SSF74853">
    <property type="entry name" value="Lamin A/C globular tail domain"/>
    <property type="match status" value="1"/>
</dbReference>
<dbReference type="PROSITE" id="PS51841">
    <property type="entry name" value="LTD"/>
    <property type="match status" value="1"/>
</dbReference>
<dbReference type="GO" id="GO:0016301">
    <property type="term" value="F:kinase activity"/>
    <property type="evidence" value="ECO:0007669"/>
    <property type="project" value="UniProtKB-KW"/>
</dbReference>
<dbReference type="Gene3D" id="2.60.40.1260">
    <property type="entry name" value="Lamin Tail domain"/>
    <property type="match status" value="1"/>
</dbReference>
<keyword evidence="3" id="KW-1185">Reference proteome</keyword>
<dbReference type="InterPro" id="IPR036415">
    <property type="entry name" value="Lamin_tail_dom_sf"/>
</dbReference>
<dbReference type="Pfam" id="PF05345">
    <property type="entry name" value="He_PIG"/>
    <property type="match status" value="1"/>
</dbReference>
<dbReference type="Proteomes" id="UP001612915">
    <property type="component" value="Unassembled WGS sequence"/>
</dbReference>
<dbReference type="Pfam" id="PF08757">
    <property type="entry name" value="CotH"/>
    <property type="match status" value="1"/>
</dbReference>
<dbReference type="EMBL" id="JBITLV010000006">
    <property type="protein sequence ID" value="MFI7588840.1"/>
    <property type="molecule type" value="Genomic_DNA"/>
</dbReference>
<dbReference type="InterPro" id="IPR013783">
    <property type="entry name" value="Ig-like_fold"/>
</dbReference>
<dbReference type="Pfam" id="PF13290">
    <property type="entry name" value="CHB_HEX_C_1"/>
    <property type="match status" value="1"/>
</dbReference>
<dbReference type="InterPro" id="IPR059177">
    <property type="entry name" value="GH29D-like_dom"/>
</dbReference>
<dbReference type="Gene3D" id="2.60.40.10">
    <property type="entry name" value="Immunoglobulins"/>
    <property type="match status" value="1"/>
</dbReference>
<dbReference type="InterPro" id="IPR014867">
    <property type="entry name" value="Spore_coat_CotH_CotH2/3/7"/>
</dbReference>
<dbReference type="Pfam" id="PF00932">
    <property type="entry name" value="LTD"/>
    <property type="match status" value="1"/>
</dbReference>
<reference evidence="2 3" key="1">
    <citation type="submission" date="2024-10" db="EMBL/GenBank/DDBJ databases">
        <title>The Natural Products Discovery Center: Release of the First 8490 Sequenced Strains for Exploring Actinobacteria Biosynthetic Diversity.</title>
        <authorList>
            <person name="Kalkreuter E."/>
            <person name="Kautsar S.A."/>
            <person name="Yang D."/>
            <person name="Bader C.D."/>
            <person name="Teijaro C.N."/>
            <person name="Fluegel L."/>
            <person name="Davis C.M."/>
            <person name="Simpson J.R."/>
            <person name="Lauterbach L."/>
            <person name="Steele A.D."/>
            <person name="Gui C."/>
            <person name="Meng S."/>
            <person name="Li G."/>
            <person name="Viehrig K."/>
            <person name="Ye F."/>
            <person name="Su P."/>
            <person name="Kiefer A.F."/>
            <person name="Nichols A."/>
            <person name="Cepeda A.J."/>
            <person name="Yan W."/>
            <person name="Fan B."/>
            <person name="Jiang Y."/>
            <person name="Adhikari A."/>
            <person name="Zheng C.-J."/>
            <person name="Schuster L."/>
            <person name="Cowan T.M."/>
            <person name="Smanski M.J."/>
            <person name="Chevrette M.G."/>
            <person name="De Carvalho L.P.S."/>
            <person name="Shen B."/>
        </authorList>
    </citation>
    <scope>NUCLEOTIDE SEQUENCE [LARGE SCALE GENOMIC DNA]</scope>
    <source>
        <strain evidence="2 3">NPDC049639</strain>
    </source>
</reference>
<keyword evidence="2" id="KW-0808">Transferase</keyword>
<dbReference type="RefSeq" id="WP_398282963.1">
    <property type="nucleotide sequence ID" value="NZ_JBITLV010000006.1"/>
</dbReference>
<accession>A0ABW8AR23</accession>